<feature type="region of interest" description="Disordered" evidence="4">
    <location>
        <begin position="3811"/>
        <end position="3848"/>
    </location>
</feature>
<dbReference type="WBParaSite" id="Smp_243850.1">
    <property type="protein sequence ID" value="Smp_243850.1"/>
    <property type="gene ID" value="Smp_243850"/>
</dbReference>
<dbReference type="PROSITE" id="PS00973">
    <property type="entry name" value="USP_2"/>
    <property type="match status" value="1"/>
</dbReference>
<dbReference type="PROSITE" id="PS00972">
    <property type="entry name" value="USP_1"/>
    <property type="match status" value="1"/>
</dbReference>
<evidence type="ECO:0000256" key="3">
    <source>
        <dbReference type="ARBA" id="ARBA00022801"/>
    </source>
</evidence>
<dbReference type="PROSITE" id="PS50235">
    <property type="entry name" value="USP_3"/>
    <property type="match status" value="1"/>
</dbReference>
<organism evidence="6 7">
    <name type="scientific">Schistosoma mansoni</name>
    <name type="common">Blood fluke</name>
    <dbReference type="NCBI Taxonomy" id="6183"/>
    <lineage>
        <taxon>Eukaryota</taxon>
        <taxon>Metazoa</taxon>
        <taxon>Spiralia</taxon>
        <taxon>Lophotrochozoa</taxon>
        <taxon>Platyhelminthes</taxon>
        <taxon>Trematoda</taxon>
        <taxon>Digenea</taxon>
        <taxon>Strigeidida</taxon>
        <taxon>Schistosomatoidea</taxon>
        <taxon>Schistosomatidae</taxon>
        <taxon>Schistosoma</taxon>
    </lineage>
</organism>
<feature type="compositionally biased region" description="Acidic residues" evidence="4">
    <location>
        <begin position="3823"/>
        <end position="3848"/>
    </location>
</feature>
<reference evidence="7" key="2">
    <citation type="submission" date="2019-11" db="UniProtKB">
        <authorList>
            <consortium name="WormBaseParasite"/>
        </authorList>
    </citation>
    <scope>IDENTIFICATION</scope>
    <source>
        <strain evidence="7">Puerto Rican</strain>
    </source>
</reference>
<evidence type="ECO:0000256" key="2">
    <source>
        <dbReference type="ARBA" id="ARBA00022786"/>
    </source>
</evidence>
<dbReference type="PANTHER" id="PTHR24006">
    <property type="entry name" value="UBIQUITIN CARBOXYL-TERMINAL HYDROLASE"/>
    <property type="match status" value="1"/>
</dbReference>
<evidence type="ECO:0000313" key="7">
    <source>
        <dbReference type="WBParaSite" id="Smp_243850.1"/>
    </source>
</evidence>
<feature type="region of interest" description="Disordered" evidence="4">
    <location>
        <begin position="1869"/>
        <end position="1912"/>
    </location>
</feature>
<protein>
    <submittedName>
        <fullName evidence="7">USP domain-containing protein</fullName>
    </submittedName>
</protein>
<sequence>MAKHGEDVHSQDCLRFYSDGLISSFQKIFRDDAVTRWDSHILHFIYANSLLGIELCSIKAKSDCLAILELESILFDPNSQFHTRSIISTSVTHEIRYGVHRNVVCRYEDIIKLLPHISISNENDSTCQQQPEKRDGDTNPMEMNNDPLTLNNTVQIKEYSISYANYKDAPILVDFINLFGRLNGFDRLKARFLELDNKYHWDQKQKDMLQQQLQQQSNDQTEFLSLSLINAYLHPFALCSNYLSDSVIEEYFKPIVTIVVNYLSHLTDDQIKRETKKEMRKDDFITGLKLSLCTLTKRIPSSTEDDIETIELLSLNVIYRFFQLSSFNGKMNTLNELIRLLPNTNSLRVGQWITDIKLLKLLLRENLHQLQYVEKVEEIIRFMIRKLLLTLDDLDIIWESQIGKHETIIKNIFNMLTHLALEFSMNQLNHLFHCFKQSWKKATKRQRERLIDLITMLAEQDTDGMMMQKTLDLLWDWAISLKFSTDIMNASLKSHAKILSCNNKPFICQLRSVWLGKLASFLKIEPNTDEGCLLPAAKQFIEIANLYNTGSPNENTLIQSINQRHNVLKAAVDCIIQTMWSVHEERLNVIIKNQSIPSRSSSHSINTSKHQIYSNLQLIKVKELLKLLRYLIFQCHLLCPIDLLQGIWDSLLKPTFQSNSIINNHHIVNKFHNQIILSNDCDLCFKWFILFLNHSIWLIYRDFIWDNYSNINPKLMTNAGVEFVVQLFCRINSDNTCIISELNEFNTIKLLSMTSPSSSSLPLSSTIVNHSIIPNETNYTVTTINHNNYSTVTTTTNTTINTTTNTTATMTTSTSIKLINLNQLWNFILYSNKIVYQKICKLLLQLYTNFNSNINLNKRKELCFNIMKLCYAYIKRDYNELISSIEKQTNCEATLSPSSSSSPTSLSCDPEIKSATFKRILRILKLLKRFTVRMNLEMYINDASDCIPLKRSWIGSSFFLTVTCQGLPILFPTNCNNNNINAGDDIIDNNKQIYLSDGKTVTITLIVHGNLTLGELRVYLLNFCLHGYTSSNNSNDNGNNCGGRVTSGGSSSSSSGIQCQDNNVSHSITNSMYQLELRIINVEQTNSNDCILHHNIDNELLVNLFLFFPNWTRNFLDNRDHINNDVSFVHLELSAKLMFTSNELSSSTTESSTTTPGSLQFSSYYLKVFDNIEVNATQQSSSDIALGRLHTTDNTTTTISNNNNNNSLEDDEDHLLPSELKIFDSIIDRNFEEEQLANNNNSKCGSLLVDSKLKIDDSDALKCTQQLDMDREGEFIFNTDQRIEFLLNLSRIALALNHSNVYHSIMQLLNCMPLHKKLIKFIKDSLIQLVDKKIIERCNEQSTEPLLSQTWFHHLLTKPNVSTGVFHLFNDKQINLENTPNYIELLYTIQVLYCLMMPSCLVKHYHFIKLNEDHNQFHTSCNNGNNMYNCQGFVLPNTTTTNNNNNDNRNISSNTMPRTIDFTTNNLFNQIPDWSDSITITLLLLRGGALNLLLSSPLLVSSFTPTSSLYHKLINCDKNGGKHALSHDHLLDSYSSLGLHLLLVLLIKMMTIRLFSMTQQFIGNYSITYANTLVLYKLDSTSDYMCNVFKKSSFYQLLISLAVSVKDSSSCRNDFSFTNSLRQNSLPLAQSLSDSTNTTTATTKMITETNATGNLDGTKDSDDGDVDNAECNIEHICKLLLHTYKLTSSTNHPVLGGDYFLLLHALHVAQLTIVSNISLNEVKNYWLKSNIKSTFGNLFLTGWQTRYGCENPMEYLKDFSMKPNRIGKLHSCTDINNVQENNLLRDKSASPKNDLSVESFSQLALTENKFQNINEDIHPVIDIEQRVTNNLSNSTRLSSSALSLLSCESTLSSSSSSSTLSSVRQLHSLSSSSSSNNENIDGGGNNNGRSSNSSSSNSSSSGSSNNSDSNDIEDRNLSKLLYSNFHEQCFNSFRSGETQGSVIIEALNCITWYHCLHPQNEFCTFLKYPLSYKMLVSLSQNHSTVDDHRSCCDRRGSNHRKRSRQYRRYQPPSVLQSHSYQYDYNYQLTGADLLQDLLFSDSLIIRISTRYFLHTLLTFTTIENRDYAYYALEQMFNWLPNYVLSKITQSDEYFNLLVQIIPFMHNHEQFLQSAHQWLRDEIVWLRSMITDRQLGSCDASISYPSVDITPPIFHCATSPESTDQSSLDKESACLRPDTIVHQFHVMSIEDKDTLICGHLRICKSLYQCILDSTHSSVQLLTCGDDTDQLFGEMKQTSRQINDFPTSIVNNVDRNNDDNVNCISTTSKTVNTNDLQCNENSSNYLINQLYSVKDLVELLLFPASKQYNEIRRSTIYSQINNHHNIINCDYNNINNDMIDHNSYSPLSTSHFSTFSNLSCSRKLMNSTFDFLLSITIRNPLNSQLLTTMLYDLIFSTNARPVNFNWNYNFGLNSPNSTSLLPSSSILSDHIDKSNWTNNDYSNYNRYDNDMNITHRFVGLKNGGATCYMNSIIQQLFTLDPIRDCILSANPESLLMDCKLLIDKEASKTINTSTMLTTSTISSDDIADNICQQRLDEESKVNTPIPNDQSSQESEFKPLSKEKIHHLNVLYHMQTIFGHLAYSRVKYYAPVEFWRHFKFRAEAVHVREQHDALEFFQILGNDLDEALELCKLPKIVEVVLGGKFADQKICLDCPHRYTSYESFTTLNVDVLDHRNLIDSLEQYVKGELLEGDNAYHCRLCNKKIPILKRMCIQKLPLVLTIQLKRFDYDWEQGVSLKFNNYCEFPRHLDMLPYTVQGLKDSTDSSSCITTDVINNTNDNNDNNNDDNNPCTKYNLRGVVVHSGQASSGHYYSFIRHYRPRTKTFKWYKYDDHNVIPVRLDKDEEAMDQWFGGEWKVPPHDLSKFTHLRSGKRWWSAYLLFYEREDFHEQIKNISIPQLGLNPKQSRLTKRVQDIVNWQNIEHLHHRIQFDPLLPEFIYNLINNNIQLCMTNSSAYQNLGFITLELLLHFIFLRYHVVISNWKSWLLLFIKLISISAPIRCQLIKTMFLASPDQIRFLQFHCPYPEMRFLSAALIIYVCHLCMNDPSVQCEDILHSFISLVNSSTTITHTATNTTVSGDDNNCCSNVCNTGSISTSTTNATTSPNIEVTANTTKITADTTPTTASVLSYLLRSTLNETKSPVFIENSTVDNAQITARIFSATCFIDRFINLPQKRSSSSLQNDSNISDSKNNNLCNQLINPGECLIQLIVHQLHFSPNTLALSSNKSFQEQQPYYHQPYSTIRSGNPSSSSFPMNAAVPSTFQPMMTVPSASSSTTLYPSVNNNNNRSTSLPSSSLPTVCPSSVIWAQYFAILLDYANYGKQECCYLLKLHVPEILINYMLSYEVMLKTVETSASGTTTSIPYASLAGWNQEPRNYDCIQTSVKRSYNELSMKIQSLSCTNLRLSSCLDALVYALMTNSTVSTTTSNSNFDFYSHYKYDYNDTVNIEQNNLTTITNHDMNATVSNLITYSGLKILLDLLSYLVRSCEIPSHYLNFPPRLSSSPPPLSSTTSSAICYPLAKTEDQVSRKINKIEKRSEPHGACPIISESSLTDTQANSISTNQRNPYCVTSTPLVTLSNSLVQLFFSSQSERIVKRLTGSLLNPITLKPISDILLFFSYENMNFSDLILRELVYSILHPCDLDSVLKLLERLLQLSDSLKSVRMRLLFSYSNDVDLFKLLNSNFIYETNTAAYQVFYLFINLLFTDPDVITYLSSEIYLVKVLSEITASALDSLKLDTSDNWLDDKEKTIEALEQAGRILMNLIPSIVTLPNDMIGVIENDSVQDDDGDLDDDNANGDENRITFAYKNNNEKQYGSRFSNWGKSAENEDVEEVEDDNDDYGADDDDDDNVGEEIDERNDHLITSLCRITSSSLSTSDDPELDHLSSNHEYMMSHNITRTSTSTIVDTSLDTFNHTCITAGPPATTTYTTITTANSSNNNNSNVNNSRQIYGQLLSCGSLMEEIVTQKQQEENSFTSPNNHKLNDNIE</sequence>
<dbReference type="GO" id="GO:0016579">
    <property type="term" value="P:protein deubiquitination"/>
    <property type="evidence" value="ECO:0007669"/>
    <property type="project" value="InterPro"/>
</dbReference>
<dbReference type="Pfam" id="PF00443">
    <property type="entry name" value="UCH"/>
    <property type="match status" value="1"/>
</dbReference>
<feature type="compositionally biased region" description="Low complexity" evidence="4">
    <location>
        <begin position="1870"/>
        <end position="1880"/>
    </location>
</feature>
<reference evidence="6" key="1">
    <citation type="journal article" date="2012" name="PLoS Negl. Trop. Dis.">
        <title>A systematically improved high quality genome and transcriptome of the human blood fluke Schistosoma mansoni.</title>
        <authorList>
            <person name="Protasio A.V."/>
            <person name="Tsai I.J."/>
            <person name="Babbage A."/>
            <person name="Nichol S."/>
            <person name="Hunt M."/>
            <person name="Aslett M.A."/>
            <person name="De Silva N."/>
            <person name="Velarde G.S."/>
            <person name="Anderson T.J."/>
            <person name="Clark R.C."/>
            <person name="Davidson C."/>
            <person name="Dillon G.P."/>
            <person name="Holroyd N.E."/>
            <person name="LoVerde P.T."/>
            <person name="Lloyd C."/>
            <person name="McQuillan J."/>
            <person name="Oliveira G."/>
            <person name="Otto T.D."/>
            <person name="Parker-Manuel S.J."/>
            <person name="Quail M.A."/>
            <person name="Wilson R.A."/>
            <person name="Zerlotini A."/>
            <person name="Dunne D.W."/>
            <person name="Berriman M."/>
        </authorList>
    </citation>
    <scope>NUCLEOTIDE SEQUENCE [LARGE SCALE GENOMIC DNA]</scope>
    <source>
        <strain evidence="6">Puerto Rican</strain>
    </source>
</reference>
<dbReference type="PANTHER" id="PTHR24006:SF925">
    <property type="entry name" value="UBIQUITINYL HYDROLASE 1"/>
    <property type="match status" value="1"/>
</dbReference>
<feature type="domain" description="USP" evidence="5">
    <location>
        <begin position="2456"/>
        <end position="2882"/>
    </location>
</feature>
<feature type="compositionally biased region" description="Polar residues" evidence="4">
    <location>
        <begin position="2539"/>
        <end position="2551"/>
    </location>
</feature>
<accession>A0A5K4F189</accession>
<dbReference type="GO" id="GO:0016477">
    <property type="term" value="P:cell migration"/>
    <property type="evidence" value="ECO:0007669"/>
    <property type="project" value="TreeGrafter"/>
</dbReference>
<dbReference type="GO" id="GO:0004843">
    <property type="term" value="F:cysteine-type deubiquitinase activity"/>
    <property type="evidence" value="ECO:0007669"/>
    <property type="project" value="InterPro"/>
</dbReference>
<dbReference type="InterPro" id="IPR056850">
    <property type="entry name" value="ARM_UBP34_24_USP9X_Y"/>
</dbReference>
<feature type="compositionally biased region" description="Polar residues" evidence="4">
    <location>
        <begin position="3963"/>
        <end position="3976"/>
    </location>
</feature>
<keyword evidence="3" id="KW-0378">Hydrolase</keyword>
<name>A0A5K4F189_SCHMA</name>
<dbReference type="GO" id="GO:0005634">
    <property type="term" value="C:nucleus"/>
    <property type="evidence" value="ECO:0007669"/>
    <property type="project" value="TreeGrafter"/>
</dbReference>
<keyword evidence="2" id="KW-0833">Ubl conjugation pathway</keyword>
<dbReference type="InParanoid" id="A0A5K4F189"/>
<keyword evidence="6" id="KW-1185">Reference proteome</keyword>
<dbReference type="STRING" id="6183.A0A5K4F189"/>
<feature type="region of interest" description="Disordered" evidence="4">
    <location>
        <begin position="2535"/>
        <end position="2554"/>
    </location>
</feature>
<feature type="region of interest" description="Disordered" evidence="4">
    <location>
        <begin position="122"/>
        <end position="147"/>
    </location>
</feature>
<feature type="compositionally biased region" description="Low complexity" evidence="4">
    <location>
        <begin position="1887"/>
        <end position="1909"/>
    </location>
</feature>
<evidence type="ECO:0000256" key="4">
    <source>
        <dbReference type="SAM" id="MobiDB-lite"/>
    </source>
</evidence>
<dbReference type="InterPro" id="IPR038765">
    <property type="entry name" value="Papain-like_cys_pep_sf"/>
</dbReference>
<dbReference type="GO" id="GO:0006508">
    <property type="term" value="P:proteolysis"/>
    <property type="evidence" value="ECO:0007669"/>
    <property type="project" value="UniProtKB-KW"/>
</dbReference>
<dbReference type="Gene3D" id="3.90.70.10">
    <property type="entry name" value="Cysteine proteinases"/>
    <property type="match status" value="1"/>
</dbReference>
<evidence type="ECO:0000256" key="1">
    <source>
        <dbReference type="ARBA" id="ARBA00022670"/>
    </source>
</evidence>
<keyword evidence="1" id="KW-0645">Protease</keyword>
<evidence type="ECO:0000313" key="6">
    <source>
        <dbReference type="Proteomes" id="UP000008854"/>
    </source>
</evidence>
<dbReference type="InterPro" id="IPR001394">
    <property type="entry name" value="Peptidase_C19_UCH"/>
</dbReference>
<dbReference type="InterPro" id="IPR018200">
    <property type="entry name" value="USP_CS"/>
</dbReference>
<feature type="region of interest" description="Disordered" evidence="4">
    <location>
        <begin position="3963"/>
        <end position="3983"/>
    </location>
</feature>
<evidence type="ECO:0000259" key="5">
    <source>
        <dbReference type="PROSITE" id="PS50235"/>
    </source>
</evidence>
<dbReference type="Proteomes" id="UP000008854">
    <property type="component" value="Unassembled WGS sequence"/>
</dbReference>
<dbReference type="GO" id="GO:0005829">
    <property type="term" value="C:cytosol"/>
    <property type="evidence" value="ECO:0007669"/>
    <property type="project" value="TreeGrafter"/>
</dbReference>
<dbReference type="InterPro" id="IPR050164">
    <property type="entry name" value="Peptidase_C19"/>
</dbReference>
<dbReference type="FunCoup" id="A0A5K4F189">
    <property type="interactions" value="1925"/>
</dbReference>
<dbReference type="Pfam" id="PF25010">
    <property type="entry name" value="ARM_UBP24_USP9X-Y"/>
    <property type="match status" value="1"/>
</dbReference>
<proteinExistence type="predicted"/>
<dbReference type="InterPro" id="IPR028889">
    <property type="entry name" value="USP"/>
</dbReference>
<dbReference type="SUPFAM" id="SSF54001">
    <property type="entry name" value="Cysteine proteinases"/>
    <property type="match status" value="1"/>
</dbReference>